<evidence type="ECO:0000256" key="4">
    <source>
        <dbReference type="ARBA" id="ARBA00022989"/>
    </source>
</evidence>
<keyword evidence="5 8" id="KW-0406">Ion transport</keyword>
<evidence type="ECO:0000256" key="7">
    <source>
        <dbReference type="ARBA" id="ARBA00023211"/>
    </source>
</evidence>
<evidence type="ECO:0000256" key="1">
    <source>
        <dbReference type="ARBA" id="ARBA00022448"/>
    </source>
</evidence>
<keyword evidence="7 8" id="KW-0464">Manganese</keyword>
<evidence type="ECO:0000256" key="8">
    <source>
        <dbReference type="HAMAP-Rule" id="MF_01521"/>
    </source>
</evidence>
<evidence type="ECO:0000256" key="2">
    <source>
        <dbReference type="ARBA" id="ARBA00022475"/>
    </source>
</evidence>
<dbReference type="Pfam" id="PF02659">
    <property type="entry name" value="Mntp"/>
    <property type="match status" value="1"/>
</dbReference>
<accession>A0A323TCX5</accession>
<dbReference type="InterPro" id="IPR003810">
    <property type="entry name" value="Mntp/YtaF"/>
</dbReference>
<gene>
    <name evidence="8" type="primary">mntP</name>
    <name evidence="9" type="ORF">CR194_12495</name>
</gene>
<dbReference type="InterPro" id="IPR022929">
    <property type="entry name" value="Put_MntP"/>
</dbReference>
<comment type="function">
    <text evidence="8">Probably functions as a manganese efflux pump.</text>
</comment>
<dbReference type="PANTHER" id="PTHR35529:SF1">
    <property type="entry name" value="MANGANESE EFFLUX PUMP MNTP-RELATED"/>
    <property type="match status" value="1"/>
</dbReference>
<dbReference type="EMBL" id="PDOD01000003">
    <property type="protein sequence ID" value="PYZ92941.1"/>
    <property type="molecule type" value="Genomic_DNA"/>
</dbReference>
<keyword evidence="2 8" id="KW-1003">Cell membrane</keyword>
<dbReference type="GO" id="GO:0005886">
    <property type="term" value="C:plasma membrane"/>
    <property type="evidence" value="ECO:0007669"/>
    <property type="project" value="UniProtKB-SubCell"/>
</dbReference>
<feature type="transmembrane region" description="Helical" evidence="8">
    <location>
        <begin position="96"/>
        <end position="119"/>
    </location>
</feature>
<comment type="caution">
    <text evidence="9">The sequence shown here is derived from an EMBL/GenBank/DDBJ whole genome shotgun (WGS) entry which is preliminary data.</text>
</comment>
<feature type="transmembrane region" description="Helical" evidence="8">
    <location>
        <begin position="59"/>
        <end position="84"/>
    </location>
</feature>
<feature type="transmembrane region" description="Helical" evidence="8">
    <location>
        <begin position="6"/>
        <end position="24"/>
    </location>
</feature>
<feature type="transmembrane region" description="Helical" evidence="8">
    <location>
        <begin position="125"/>
        <end position="145"/>
    </location>
</feature>
<evidence type="ECO:0000256" key="3">
    <source>
        <dbReference type="ARBA" id="ARBA00022692"/>
    </source>
</evidence>
<comment type="subcellular location">
    <subcellularLocation>
        <location evidence="8">Cell membrane</location>
        <topology evidence="8">Multi-pass membrane protein</topology>
    </subcellularLocation>
</comment>
<dbReference type="HAMAP" id="MF_01521">
    <property type="entry name" value="MntP_pump"/>
    <property type="match status" value="1"/>
</dbReference>
<sequence length="177" mass="18360">MTIGMMAVALSLDAFSISIGLGLLGLRYRRVAMIGLAVGAFHGAMPLLGLFIGRILSQYMGSLAIFIGGCGLVILGVQMIVSSLREDSALFFSPKGIGLFVFAISVSLDSFSAGLSLGMLGAKTWVTVVSFAMFSAIFTWAGLLLGKQVGPLVGSRGECIGGFVLLLFGVKMIIGAI</sequence>
<organism evidence="9 10">
    <name type="scientific">Salipaludibacillus keqinensis</name>
    <dbReference type="NCBI Taxonomy" id="2045207"/>
    <lineage>
        <taxon>Bacteria</taxon>
        <taxon>Bacillati</taxon>
        <taxon>Bacillota</taxon>
        <taxon>Bacilli</taxon>
        <taxon>Bacillales</taxon>
        <taxon>Bacillaceae</taxon>
    </lineage>
</organism>
<keyword evidence="10" id="KW-1185">Reference proteome</keyword>
<keyword evidence="4 8" id="KW-1133">Transmembrane helix</keyword>
<feature type="transmembrane region" description="Helical" evidence="8">
    <location>
        <begin position="157"/>
        <end position="176"/>
    </location>
</feature>
<keyword evidence="6 8" id="KW-0472">Membrane</keyword>
<evidence type="ECO:0000256" key="6">
    <source>
        <dbReference type="ARBA" id="ARBA00023136"/>
    </source>
</evidence>
<name>A0A323TCX5_9BACI</name>
<proteinExistence type="inferred from homology"/>
<evidence type="ECO:0000313" key="9">
    <source>
        <dbReference type="EMBL" id="PYZ92941.1"/>
    </source>
</evidence>
<dbReference type="OrthoDB" id="1679700at2"/>
<dbReference type="AlphaFoldDB" id="A0A323TCX5"/>
<dbReference type="PANTHER" id="PTHR35529">
    <property type="entry name" value="MANGANESE EFFLUX PUMP MNTP-RELATED"/>
    <property type="match status" value="1"/>
</dbReference>
<comment type="similarity">
    <text evidence="8">Belongs to the MntP (TC 9.B.29) family.</text>
</comment>
<dbReference type="RefSeq" id="WP_110610489.1">
    <property type="nucleotide sequence ID" value="NZ_PDOD01000003.1"/>
</dbReference>
<dbReference type="GO" id="GO:0005384">
    <property type="term" value="F:manganese ion transmembrane transporter activity"/>
    <property type="evidence" value="ECO:0007669"/>
    <property type="project" value="UniProtKB-UniRule"/>
</dbReference>
<dbReference type="Proteomes" id="UP000248214">
    <property type="component" value="Unassembled WGS sequence"/>
</dbReference>
<reference evidence="9 10" key="1">
    <citation type="submission" date="2017-10" db="EMBL/GenBank/DDBJ databases">
        <title>Bacillus sp. nov., a halophilic bacterium isolated from a Keqin Lake.</title>
        <authorList>
            <person name="Wang H."/>
        </authorList>
    </citation>
    <scope>NUCLEOTIDE SEQUENCE [LARGE SCALE GENOMIC DNA]</scope>
    <source>
        <strain evidence="9 10">KQ-12</strain>
    </source>
</reference>
<feature type="transmembrane region" description="Helical" evidence="8">
    <location>
        <begin position="31"/>
        <end position="53"/>
    </location>
</feature>
<evidence type="ECO:0000256" key="5">
    <source>
        <dbReference type="ARBA" id="ARBA00023065"/>
    </source>
</evidence>
<keyword evidence="1 8" id="KW-0813">Transport</keyword>
<evidence type="ECO:0000313" key="10">
    <source>
        <dbReference type="Proteomes" id="UP000248214"/>
    </source>
</evidence>
<keyword evidence="3 8" id="KW-0812">Transmembrane</keyword>
<protein>
    <recommendedName>
        <fullName evidence="8">Putative manganese efflux pump MntP</fullName>
    </recommendedName>
</protein>